<feature type="DNA-binding region" description="Homeobox" evidence="7">
    <location>
        <begin position="84"/>
        <end position="143"/>
    </location>
</feature>
<comment type="subcellular location">
    <subcellularLocation>
        <location evidence="1 7 8">Nucleus</location>
    </subcellularLocation>
</comment>
<feature type="region of interest" description="Disordered" evidence="9">
    <location>
        <begin position="1"/>
        <end position="87"/>
    </location>
</feature>
<dbReference type="InterPro" id="IPR009057">
    <property type="entry name" value="Homeodomain-like_sf"/>
</dbReference>
<dbReference type="GO" id="GO:0006366">
    <property type="term" value="P:transcription by RNA polymerase II"/>
    <property type="evidence" value="ECO:0007669"/>
    <property type="project" value="Ensembl"/>
</dbReference>
<dbReference type="InterPro" id="IPR001356">
    <property type="entry name" value="HD"/>
</dbReference>
<keyword evidence="6 7" id="KW-0539">Nucleus</keyword>
<dbReference type="InterPro" id="IPR020479">
    <property type="entry name" value="HD_metazoa"/>
</dbReference>
<dbReference type="CDD" id="cd00086">
    <property type="entry name" value="homeodomain"/>
    <property type="match status" value="1"/>
</dbReference>
<dbReference type="SMART" id="SM00389">
    <property type="entry name" value="HOX"/>
    <property type="match status" value="1"/>
</dbReference>
<evidence type="ECO:0000259" key="10">
    <source>
        <dbReference type="PROSITE" id="PS50071"/>
    </source>
</evidence>
<dbReference type="AlphaFoldDB" id="A0A8C6DT73"/>
<evidence type="ECO:0000256" key="4">
    <source>
        <dbReference type="ARBA" id="ARBA00023125"/>
    </source>
</evidence>
<dbReference type="InterPro" id="IPR050394">
    <property type="entry name" value="Homeobox_NK-like"/>
</dbReference>
<dbReference type="PROSITE" id="PS00027">
    <property type="entry name" value="HOMEOBOX_1"/>
    <property type="match status" value="1"/>
</dbReference>
<sequence>MATSGRLSFTVRRLLDLPEQDAHHLRKREPELRAPAPGPCATWLESGRGHYPSSDESSPEASPRDSSQRPSARPASPGSDAEKRKKRRVLFSKAQTLELERRFRQQRYLSAPEREQLARLLRLTPTQVKIWFQNHRYKLKRARAPGVAEAPAAPGLLRRVVVPVPVRDGQPCGGSAEEGTAASRDRSAAPPAAACPVPGYAAFGPGSAFGLFPAYQHLAPPALVSWNW</sequence>
<evidence type="ECO:0000256" key="2">
    <source>
        <dbReference type="ARBA" id="ARBA00005661"/>
    </source>
</evidence>
<dbReference type="PROSITE" id="PS50071">
    <property type="entry name" value="HOMEOBOX_2"/>
    <property type="match status" value="1"/>
</dbReference>
<dbReference type="GO" id="GO:0000978">
    <property type="term" value="F:RNA polymerase II cis-regulatory region sequence-specific DNA binding"/>
    <property type="evidence" value="ECO:0007669"/>
    <property type="project" value="Ensembl"/>
</dbReference>
<accession>A0A8C6DT73</accession>
<feature type="domain" description="Homeobox" evidence="10">
    <location>
        <begin position="82"/>
        <end position="142"/>
    </location>
</feature>
<keyword evidence="5 7" id="KW-0371">Homeobox</keyword>
<evidence type="ECO:0000313" key="12">
    <source>
        <dbReference type="Proteomes" id="UP000694544"/>
    </source>
</evidence>
<gene>
    <name evidence="11" type="primary">NKX2-8</name>
</gene>
<dbReference type="Proteomes" id="UP000694544">
    <property type="component" value="Unplaced"/>
</dbReference>
<evidence type="ECO:0000256" key="1">
    <source>
        <dbReference type="ARBA" id="ARBA00004123"/>
    </source>
</evidence>
<dbReference type="GO" id="GO:0007409">
    <property type="term" value="P:axonogenesis"/>
    <property type="evidence" value="ECO:0007669"/>
    <property type="project" value="Ensembl"/>
</dbReference>
<proteinExistence type="inferred from homology"/>
<dbReference type="GO" id="GO:0050680">
    <property type="term" value="P:negative regulation of epithelial cell proliferation"/>
    <property type="evidence" value="ECO:0007669"/>
    <property type="project" value="Ensembl"/>
</dbReference>
<dbReference type="GO" id="GO:0005634">
    <property type="term" value="C:nucleus"/>
    <property type="evidence" value="ECO:0007669"/>
    <property type="project" value="UniProtKB-SubCell"/>
</dbReference>
<evidence type="ECO:0000256" key="9">
    <source>
        <dbReference type="SAM" id="MobiDB-lite"/>
    </source>
</evidence>
<reference evidence="11" key="2">
    <citation type="submission" date="2025-09" db="UniProtKB">
        <authorList>
            <consortium name="Ensembl"/>
        </authorList>
    </citation>
    <scope>IDENTIFICATION</scope>
</reference>
<feature type="compositionally biased region" description="Basic and acidic residues" evidence="9">
    <location>
        <begin position="13"/>
        <end position="32"/>
    </location>
</feature>
<dbReference type="GO" id="GO:0030324">
    <property type="term" value="P:lung development"/>
    <property type="evidence" value="ECO:0007669"/>
    <property type="project" value="Ensembl"/>
</dbReference>
<dbReference type="Gene3D" id="1.10.10.60">
    <property type="entry name" value="Homeodomain-like"/>
    <property type="match status" value="1"/>
</dbReference>
<dbReference type="PANTHER" id="PTHR24340">
    <property type="entry name" value="HOMEOBOX PROTEIN NKX"/>
    <property type="match status" value="1"/>
</dbReference>
<feature type="compositionally biased region" description="Low complexity" evidence="9">
    <location>
        <begin position="52"/>
        <end position="61"/>
    </location>
</feature>
<evidence type="ECO:0000256" key="7">
    <source>
        <dbReference type="PROSITE-ProRule" id="PRU00108"/>
    </source>
</evidence>
<keyword evidence="4 7" id="KW-0238">DNA-binding</keyword>
<dbReference type="PRINTS" id="PR00024">
    <property type="entry name" value="HOMEOBOX"/>
</dbReference>
<evidence type="ECO:0000256" key="6">
    <source>
        <dbReference type="ARBA" id="ARBA00023242"/>
    </source>
</evidence>
<feature type="compositionally biased region" description="Low complexity" evidence="9">
    <location>
        <begin position="68"/>
        <end position="79"/>
    </location>
</feature>
<name>A0A8C6DT73_MOSMO</name>
<dbReference type="GO" id="GO:0001228">
    <property type="term" value="F:DNA-binding transcription activator activity, RNA polymerase II-specific"/>
    <property type="evidence" value="ECO:0007669"/>
    <property type="project" value="Ensembl"/>
</dbReference>
<protein>
    <submittedName>
        <fullName evidence="11">NK2 homeobox 8</fullName>
    </submittedName>
</protein>
<organism evidence="11 12">
    <name type="scientific">Moschus moschiferus</name>
    <name type="common">Siberian musk deer</name>
    <name type="synonym">Moschus sibiricus</name>
    <dbReference type="NCBI Taxonomy" id="68415"/>
    <lineage>
        <taxon>Eukaryota</taxon>
        <taxon>Metazoa</taxon>
        <taxon>Chordata</taxon>
        <taxon>Craniata</taxon>
        <taxon>Vertebrata</taxon>
        <taxon>Euteleostomi</taxon>
        <taxon>Mammalia</taxon>
        <taxon>Eutheria</taxon>
        <taxon>Laurasiatheria</taxon>
        <taxon>Artiodactyla</taxon>
        <taxon>Ruminantia</taxon>
        <taxon>Pecora</taxon>
        <taxon>Moschidae</taxon>
        <taxon>Moschus</taxon>
    </lineage>
</organism>
<evidence type="ECO:0000256" key="8">
    <source>
        <dbReference type="RuleBase" id="RU000682"/>
    </source>
</evidence>
<dbReference type="GO" id="GO:0050673">
    <property type="term" value="P:epithelial cell proliferation"/>
    <property type="evidence" value="ECO:0007669"/>
    <property type="project" value="Ensembl"/>
</dbReference>
<comment type="similarity">
    <text evidence="2">Belongs to the NK-2 homeobox family.</text>
</comment>
<keyword evidence="12" id="KW-1185">Reference proteome</keyword>
<dbReference type="FunFam" id="1.10.10.60:FF:000101">
    <property type="entry name" value="NK2 homeobox 8"/>
    <property type="match status" value="1"/>
</dbReference>
<keyword evidence="3" id="KW-0217">Developmental protein</keyword>
<reference evidence="11" key="1">
    <citation type="submission" date="2025-08" db="UniProtKB">
        <authorList>
            <consortium name="Ensembl"/>
        </authorList>
    </citation>
    <scope>IDENTIFICATION</scope>
</reference>
<dbReference type="Pfam" id="PF00046">
    <property type="entry name" value="Homeodomain"/>
    <property type="match status" value="1"/>
</dbReference>
<dbReference type="SUPFAM" id="SSF46689">
    <property type="entry name" value="Homeodomain-like"/>
    <property type="match status" value="1"/>
</dbReference>
<feature type="region of interest" description="Disordered" evidence="9">
    <location>
        <begin position="168"/>
        <end position="189"/>
    </location>
</feature>
<dbReference type="GeneTree" id="ENSGT00940000161610"/>
<dbReference type="InterPro" id="IPR017970">
    <property type="entry name" value="Homeobox_CS"/>
</dbReference>
<evidence type="ECO:0000256" key="5">
    <source>
        <dbReference type="ARBA" id="ARBA00023155"/>
    </source>
</evidence>
<evidence type="ECO:0000256" key="3">
    <source>
        <dbReference type="ARBA" id="ARBA00022473"/>
    </source>
</evidence>
<dbReference type="PANTHER" id="PTHR24340:SF27">
    <property type="entry name" value="HOMEOBOX PROTEIN NKX-2.8"/>
    <property type="match status" value="1"/>
</dbReference>
<evidence type="ECO:0000313" key="11">
    <source>
        <dbReference type="Ensembl" id="ENSMMSP00000021118.1"/>
    </source>
</evidence>
<dbReference type="Ensembl" id="ENSMMST00000023305.1">
    <property type="protein sequence ID" value="ENSMMSP00000021118.1"/>
    <property type="gene ID" value="ENSMMSG00000015844.1"/>
</dbReference>